<gene>
    <name evidence="9" type="ORF">PG991_001106</name>
</gene>
<dbReference type="PANTHER" id="PTHR43399:SF4">
    <property type="entry name" value="CELL WALL-ASSOCIATED PROTEASE"/>
    <property type="match status" value="1"/>
</dbReference>
<dbReference type="PANTHER" id="PTHR43399">
    <property type="entry name" value="SUBTILISIN-RELATED"/>
    <property type="match status" value="1"/>
</dbReference>
<feature type="active site" description="Charge relay system" evidence="5">
    <location>
        <position position="586"/>
    </location>
</feature>
<dbReference type="InterPro" id="IPR000209">
    <property type="entry name" value="Peptidase_S8/S53_dom"/>
</dbReference>
<dbReference type="Pfam" id="PF00082">
    <property type="entry name" value="Peptidase_S8"/>
    <property type="match status" value="1"/>
</dbReference>
<comment type="similarity">
    <text evidence="1 5">Belongs to the peptidase S8 family.</text>
</comment>
<dbReference type="Gene3D" id="3.40.50.200">
    <property type="entry name" value="Peptidase S8/S53 domain"/>
    <property type="match status" value="1"/>
</dbReference>
<evidence type="ECO:0000259" key="8">
    <source>
        <dbReference type="Pfam" id="PF24476"/>
    </source>
</evidence>
<dbReference type="Proteomes" id="UP001396898">
    <property type="component" value="Unassembled WGS sequence"/>
</dbReference>
<sequence length="865" mass="97352">MNPYYSSKNIAYNGKEPLDFAQDALGKISRLAADIGLEEKSATAGCLAAELWIAKKTIESVDTIHSAKLERRSLKLMRHLERICCWPTLPPDGRQSILSKIVQPDTYRDAQKAEAQARIGLLKFLHGPEFIKREWFKQLESFSKESQIPPASNDRETKKDTDIAPDDYPREVNTMLYNALRNHSACTCQADRKPDRHAARLRLKAGIARLNGCFCFDMLMQSSRATKPHWQDIQLLVKLKSKKNVQFDETTAKICDRAPPKLLKSGSLCELVNVRLESRLNLQVEDSQLYQLYDGIPIQERVTSDPSLPLRRVLSTYRLSNKMKLVLCCIIARSIWQYYDSPWMNSAWSSESIHFLYEPPPTSSQAASLYASKPHFAVSVNTAEGGFDEYCDAYSVIFRYPRIIELCMILLEVMRGRAFELGKFDTVEADINAKWDLAFRTVEDSSQWVNFEYTDFRSAVRQCLKVRHLMKLQHGLVQHDIEHRRKILYNVLIQPLYRLVNLLGFEDALNRIEPMGPSQSSRLLHSPNIPRVPDPDISSIGPGTKETRASIDWIEKIEHLDTHICNSVVYWAFKSHVRPIRVAILDSGYDEDSAFFLPPLRSRQVKDWMDFAGDSDCPIDENGHGTHTVALVMRMAPTAEIYVARIARDRDSIGQASNAICKAIKWAAVDCDVDIISMSFGFDSAIYEISVAIREAELAKHDRLLFFSAASNSGGNKKEMFPANHDSVISIRQTNALGSFSDTNPPADPHGPAVFGTLGSNVPSAWLSHVDGDVAKSGSSVATAIASGIAAMMLTYANFGLFRAQQPLCSQVRRLWTRQGMLSLFTKMSVDMGNRCLFLNPQEFLIEGANSLDEFWAGLVDACRG</sequence>
<evidence type="ECO:0000256" key="5">
    <source>
        <dbReference type="PROSITE-ProRule" id="PRU01240"/>
    </source>
</evidence>
<dbReference type="InterPro" id="IPR015500">
    <property type="entry name" value="Peptidase_S8_subtilisin-rel"/>
</dbReference>
<feature type="active site" description="Charge relay system" evidence="5">
    <location>
        <position position="780"/>
    </location>
</feature>
<evidence type="ECO:0000256" key="4">
    <source>
        <dbReference type="ARBA" id="ARBA00022825"/>
    </source>
</evidence>
<dbReference type="InterPro" id="IPR056002">
    <property type="entry name" value="DUF7580"/>
</dbReference>
<feature type="compositionally biased region" description="Basic and acidic residues" evidence="6">
    <location>
        <begin position="153"/>
        <end position="165"/>
    </location>
</feature>
<evidence type="ECO:0000259" key="7">
    <source>
        <dbReference type="Pfam" id="PF00082"/>
    </source>
</evidence>
<dbReference type="CDD" id="cd00306">
    <property type="entry name" value="Peptidases_S8_S53"/>
    <property type="match status" value="1"/>
</dbReference>
<accession>A0ABR1SVQ7</accession>
<keyword evidence="4 5" id="KW-0720">Serine protease</keyword>
<feature type="active site" description="Charge relay system" evidence="5">
    <location>
        <position position="624"/>
    </location>
</feature>
<comment type="caution">
    <text evidence="9">The sequence shown here is derived from an EMBL/GenBank/DDBJ whole genome shotgun (WGS) entry which is preliminary data.</text>
</comment>
<evidence type="ECO:0000313" key="9">
    <source>
        <dbReference type="EMBL" id="KAK8037760.1"/>
    </source>
</evidence>
<feature type="domain" description="Peptidase S8/S53" evidence="7">
    <location>
        <begin position="580"/>
        <end position="796"/>
    </location>
</feature>
<evidence type="ECO:0000256" key="2">
    <source>
        <dbReference type="ARBA" id="ARBA00022670"/>
    </source>
</evidence>
<evidence type="ECO:0000256" key="1">
    <source>
        <dbReference type="ARBA" id="ARBA00011073"/>
    </source>
</evidence>
<protein>
    <submittedName>
        <fullName evidence="9">Subtilisin-like protein</fullName>
    </submittedName>
</protein>
<evidence type="ECO:0000256" key="6">
    <source>
        <dbReference type="SAM" id="MobiDB-lite"/>
    </source>
</evidence>
<proteinExistence type="inferred from homology"/>
<feature type="region of interest" description="Disordered" evidence="6">
    <location>
        <begin position="146"/>
        <end position="165"/>
    </location>
</feature>
<organism evidence="9 10">
    <name type="scientific">Apiospora marii</name>
    <dbReference type="NCBI Taxonomy" id="335849"/>
    <lineage>
        <taxon>Eukaryota</taxon>
        <taxon>Fungi</taxon>
        <taxon>Dikarya</taxon>
        <taxon>Ascomycota</taxon>
        <taxon>Pezizomycotina</taxon>
        <taxon>Sordariomycetes</taxon>
        <taxon>Xylariomycetidae</taxon>
        <taxon>Amphisphaeriales</taxon>
        <taxon>Apiosporaceae</taxon>
        <taxon>Apiospora</taxon>
    </lineage>
</organism>
<dbReference type="InterPro" id="IPR036852">
    <property type="entry name" value="Peptidase_S8/S53_dom_sf"/>
</dbReference>
<feature type="domain" description="DUF7580" evidence="8">
    <location>
        <begin position="171"/>
        <end position="497"/>
    </location>
</feature>
<dbReference type="EMBL" id="JAQQWI010000002">
    <property type="protein sequence ID" value="KAK8037760.1"/>
    <property type="molecule type" value="Genomic_DNA"/>
</dbReference>
<name>A0ABR1SVQ7_9PEZI</name>
<keyword evidence="3 5" id="KW-0378">Hydrolase</keyword>
<dbReference type="PROSITE" id="PS51892">
    <property type="entry name" value="SUBTILASE"/>
    <property type="match status" value="1"/>
</dbReference>
<keyword evidence="10" id="KW-1185">Reference proteome</keyword>
<reference evidence="9 10" key="1">
    <citation type="submission" date="2023-01" db="EMBL/GenBank/DDBJ databases">
        <title>Analysis of 21 Apiospora genomes using comparative genomics revels a genus with tremendous synthesis potential of carbohydrate active enzymes and secondary metabolites.</title>
        <authorList>
            <person name="Sorensen T."/>
        </authorList>
    </citation>
    <scope>NUCLEOTIDE SEQUENCE [LARGE SCALE GENOMIC DNA]</scope>
    <source>
        <strain evidence="9 10">CBS 20057</strain>
    </source>
</reference>
<dbReference type="InterPro" id="IPR051048">
    <property type="entry name" value="Peptidase_S8/S53_subtilisin"/>
</dbReference>
<dbReference type="Pfam" id="PF24476">
    <property type="entry name" value="DUF7580"/>
    <property type="match status" value="1"/>
</dbReference>
<dbReference type="PRINTS" id="PR00723">
    <property type="entry name" value="SUBTILISIN"/>
</dbReference>
<evidence type="ECO:0000256" key="3">
    <source>
        <dbReference type="ARBA" id="ARBA00022801"/>
    </source>
</evidence>
<evidence type="ECO:0000313" key="10">
    <source>
        <dbReference type="Proteomes" id="UP001396898"/>
    </source>
</evidence>
<dbReference type="SUPFAM" id="SSF52743">
    <property type="entry name" value="Subtilisin-like"/>
    <property type="match status" value="1"/>
</dbReference>
<keyword evidence="2 5" id="KW-0645">Protease</keyword>